<proteinExistence type="predicted"/>
<evidence type="ECO:0000259" key="16">
    <source>
        <dbReference type="PROSITE" id="PS50927"/>
    </source>
</evidence>
<dbReference type="EMBL" id="MH182554">
    <property type="protein sequence ID" value="AWA44995.1"/>
    <property type="molecule type" value="Genomic_DNA"/>
</dbReference>
<dbReference type="InterPro" id="IPR001245">
    <property type="entry name" value="Ser-Thr/Tyr_kinase_cat_dom"/>
</dbReference>
<dbReference type="PROSITE" id="PS50011">
    <property type="entry name" value="PROTEIN_KINASE_DOM"/>
    <property type="match status" value="1"/>
</dbReference>
<keyword evidence="5" id="KW-0808">Transferase</keyword>
<evidence type="ECO:0000256" key="7">
    <source>
        <dbReference type="ARBA" id="ARBA00022741"/>
    </source>
</evidence>
<dbReference type="InterPro" id="IPR000719">
    <property type="entry name" value="Prot_kinase_dom"/>
</dbReference>
<evidence type="ECO:0000256" key="5">
    <source>
        <dbReference type="ARBA" id="ARBA00022679"/>
    </source>
</evidence>
<evidence type="ECO:0000256" key="6">
    <source>
        <dbReference type="ARBA" id="ARBA00022729"/>
    </source>
</evidence>
<dbReference type="SUPFAM" id="SSF56112">
    <property type="entry name" value="Protein kinase-like (PK-like)"/>
    <property type="match status" value="1"/>
</dbReference>
<evidence type="ECO:0000256" key="2">
    <source>
        <dbReference type="ARBA" id="ARBA00012513"/>
    </source>
</evidence>
<dbReference type="AlphaFoldDB" id="A0A678TQF4"/>
<keyword evidence="7" id="KW-0547">Nucleotide-binding</keyword>
<keyword evidence="6" id="KW-0732">Signal</keyword>
<dbReference type="CDD" id="cd00028">
    <property type="entry name" value="B_lectin"/>
    <property type="match status" value="1"/>
</dbReference>
<evidence type="ECO:0000256" key="4">
    <source>
        <dbReference type="ARBA" id="ARBA00022527"/>
    </source>
</evidence>
<keyword evidence="8" id="KW-0418">Kinase</keyword>
<evidence type="ECO:0000256" key="12">
    <source>
        <dbReference type="ARBA" id="ARBA00023180"/>
    </source>
</evidence>
<keyword evidence="10" id="KW-1015">Disulfide bond</keyword>
<dbReference type="InterPro" id="IPR011009">
    <property type="entry name" value="Kinase-like_dom_sf"/>
</dbReference>
<evidence type="ECO:0000256" key="3">
    <source>
        <dbReference type="ARBA" id="ARBA00022475"/>
    </source>
</evidence>
<feature type="domain" description="Bulb-type lectin" evidence="16">
    <location>
        <begin position="398"/>
        <end position="515"/>
    </location>
</feature>
<dbReference type="SMART" id="SM00108">
    <property type="entry name" value="B_lectin"/>
    <property type="match status" value="1"/>
</dbReference>
<dbReference type="SUPFAM" id="SSF51110">
    <property type="entry name" value="alpha-D-mannose-specific plant lectins"/>
    <property type="match status" value="1"/>
</dbReference>
<dbReference type="Gene3D" id="1.10.510.10">
    <property type="entry name" value="Transferase(Phosphotransferase) domain 1"/>
    <property type="match status" value="1"/>
</dbReference>
<dbReference type="InterPro" id="IPR001480">
    <property type="entry name" value="Bulb-type_lectin_dom"/>
</dbReference>
<evidence type="ECO:0000256" key="8">
    <source>
        <dbReference type="ARBA" id="ARBA00022777"/>
    </source>
</evidence>
<dbReference type="GO" id="GO:0004674">
    <property type="term" value="F:protein serine/threonine kinase activity"/>
    <property type="evidence" value="ECO:0007669"/>
    <property type="project" value="UniProtKB-KW"/>
</dbReference>
<sequence>MSNKINPSAWRTRKPLFHIAGEDRSTSAADDKIYEDDSVKRSILSSPLVEFSTVYSATNNFSEKLGEGGFGPVFKGILPDGQEIAIKRLSKSSGQGLEEFKNEVTVLSKLQHRNLVRLFGCCIHGEEKMMLYEYMPNKSLDSFIFNESKRLVLGWKLRYKIIQGIGRGLLYLHQDSRLKIIHRDLKASNILLDDDFNPKISDFGMARIFGEHQLQDLTRQIVGTYGYISPEYAMEGKFSEKSDVFSFGVLVLEIVSGRRNSSFVDDEWSMNLLGYAWTLWKEGSVSELIDPLMGTTYTYDEVCRCIQVGLLCVQELPAERPTMSLVLRMLSGDVTIPFPKQGECAVGRDERLVVGDVAALAERVAGNTTSSTANIIFHLLSSVFLLALTTAPAANAASDILSKGRNITDDDKLVSAGGSFTLGFSLGVPSKRYLGIWFSVFKDVVANRDRPVVDTFGALVITDAGSLLLLDGFGQVVWSSNTTNATTGLALAQLLEYARRVERPDSAVILWQSFNHPSNTLLPGMKIGKNLWTGAEWHLTLWRSASESLAREVLVHNRCEGCSRKCSPGWRRYWTGPWNGLWFSSIPEMATYSDMFAYELTINPGEVTYRYVAWADVPLSRLLLTDDEANFYQGLRDMCDAFSRCDTFVVCHAGAASLPDAHNVSVDASVTTLEECGARCMANCSYVAYAPMDIRGGGGVGSGCIVWTVTMKTVGKLLNHFLLLYLNTKTKAKTKMIRFGSGYFRGWRAGPLSEVCKI</sequence>
<evidence type="ECO:0000313" key="17">
    <source>
        <dbReference type="EMBL" id="AWA44995.1"/>
    </source>
</evidence>
<keyword evidence="12" id="KW-0325">Glycoprotein</keyword>
<dbReference type="InterPro" id="IPR008271">
    <property type="entry name" value="Ser/Thr_kinase_AS"/>
</dbReference>
<evidence type="ECO:0000256" key="1">
    <source>
        <dbReference type="ARBA" id="ARBA00004251"/>
    </source>
</evidence>
<accession>A0A678TQF4</accession>
<keyword evidence="3" id="KW-1003">Cell membrane</keyword>
<dbReference type="PANTHER" id="PTHR27002">
    <property type="entry name" value="RECEPTOR-LIKE SERINE/THREONINE-PROTEIN KINASE SD1-8"/>
    <property type="match status" value="1"/>
</dbReference>
<dbReference type="FunFam" id="1.10.510.10:FF:000467">
    <property type="entry name" value="Liguleless narrow1"/>
    <property type="match status" value="1"/>
</dbReference>
<keyword evidence="11" id="KW-0675">Receptor</keyword>
<evidence type="ECO:0000256" key="14">
    <source>
        <dbReference type="ARBA" id="ARBA00048679"/>
    </source>
</evidence>
<dbReference type="GO" id="GO:0051707">
    <property type="term" value="P:response to other organism"/>
    <property type="evidence" value="ECO:0007669"/>
    <property type="project" value="UniProtKB-ARBA"/>
</dbReference>
<dbReference type="EC" id="2.7.11.1" evidence="2"/>
<comment type="catalytic activity">
    <reaction evidence="14">
        <text>L-seryl-[protein] + ATP = O-phospho-L-seryl-[protein] + ADP + H(+)</text>
        <dbReference type="Rhea" id="RHEA:17989"/>
        <dbReference type="Rhea" id="RHEA-COMP:9863"/>
        <dbReference type="Rhea" id="RHEA-COMP:11604"/>
        <dbReference type="ChEBI" id="CHEBI:15378"/>
        <dbReference type="ChEBI" id="CHEBI:29999"/>
        <dbReference type="ChEBI" id="CHEBI:30616"/>
        <dbReference type="ChEBI" id="CHEBI:83421"/>
        <dbReference type="ChEBI" id="CHEBI:456216"/>
        <dbReference type="EC" id="2.7.11.1"/>
    </reaction>
</comment>
<dbReference type="Pfam" id="PF08276">
    <property type="entry name" value="PAN_2"/>
    <property type="match status" value="1"/>
</dbReference>
<evidence type="ECO:0000256" key="13">
    <source>
        <dbReference type="ARBA" id="ARBA00047899"/>
    </source>
</evidence>
<dbReference type="PROSITE" id="PS50927">
    <property type="entry name" value="BULB_LECTIN"/>
    <property type="match status" value="1"/>
</dbReference>
<dbReference type="SMART" id="SM00220">
    <property type="entry name" value="S_TKc"/>
    <property type="match status" value="1"/>
</dbReference>
<feature type="domain" description="Protein kinase" evidence="15">
    <location>
        <begin position="59"/>
        <end position="336"/>
    </location>
</feature>
<reference evidence="17" key="1">
    <citation type="submission" date="2018-04" db="EMBL/GenBank/DDBJ databases">
        <title>Comparative Analysis of Homologous Sequences of Saccharum officinarum and Saccharum spontaneum Reveals Independent Polyploidization Events.</title>
        <authorList>
            <person name="Sharma A."/>
            <person name="Song J."/>
            <person name="Lin Q."/>
            <person name="Singh R."/>
            <person name="Ramos N."/>
            <person name="Wang K."/>
            <person name="Zhang J."/>
            <person name="Ming R."/>
            <person name="Yu Q."/>
        </authorList>
    </citation>
    <scope>NUCLEOTIDE SEQUENCE</scope>
</reference>
<name>A0A678TQF4_SACOF</name>
<evidence type="ECO:0000259" key="15">
    <source>
        <dbReference type="PROSITE" id="PS50011"/>
    </source>
</evidence>
<protein>
    <recommendedName>
        <fullName evidence="2">non-specific serine/threonine protein kinase</fullName>
        <ecNumber evidence="2">2.7.11.1</ecNumber>
    </recommendedName>
</protein>
<evidence type="ECO:0000256" key="11">
    <source>
        <dbReference type="ARBA" id="ARBA00023170"/>
    </source>
</evidence>
<dbReference type="GO" id="GO:0005524">
    <property type="term" value="F:ATP binding"/>
    <property type="evidence" value="ECO:0007669"/>
    <property type="project" value="UniProtKB-KW"/>
</dbReference>
<dbReference type="Gene3D" id="3.30.200.20">
    <property type="entry name" value="Phosphorylase Kinase, domain 1"/>
    <property type="match status" value="1"/>
</dbReference>
<gene>
    <name evidence="17" type="ORF">SO148P11_000003</name>
</gene>
<dbReference type="GO" id="GO:0005886">
    <property type="term" value="C:plasma membrane"/>
    <property type="evidence" value="ECO:0007669"/>
    <property type="project" value="UniProtKB-SubCell"/>
</dbReference>
<dbReference type="CDD" id="cd14066">
    <property type="entry name" value="STKc_IRAK"/>
    <property type="match status" value="1"/>
</dbReference>
<keyword evidence="4" id="KW-0723">Serine/threonine-protein kinase</keyword>
<dbReference type="Pfam" id="PF07714">
    <property type="entry name" value="PK_Tyr_Ser-Thr"/>
    <property type="match status" value="1"/>
</dbReference>
<dbReference type="InterPro" id="IPR003609">
    <property type="entry name" value="Pan_app"/>
</dbReference>
<comment type="catalytic activity">
    <reaction evidence="13">
        <text>L-threonyl-[protein] + ATP = O-phospho-L-threonyl-[protein] + ADP + H(+)</text>
        <dbReference type="Rhea" id="RHEA:46608"/>
        <dbReference type="Rhea" id="RHEA-COMP:11060"/>
        <dbReference type="Rhea" id="RHEA-COMP:11605"/>
        <dbReference type="ChEBI" id="CHEBI:15378"/>
        <dbReference type="ChEBI" id="CHEBI:30013"/>
        <dbReference type="ChEBI" id="CHEBI:30616"/>
        <dbReference type="ChEBI" id="CHEBI:61977"/>
        <dbReference type="ChEBI" id="CHEBI:456216"/>
        <dbReference type="EC" id="2.7.11.1"/>
    </reaction>
</comment>
<dbReference type="Pfam" id="PF01453">
    <property type="entry name" value="B_lectin"/>
    <property type="match status" value="1"/>
</dbReference>
<dbReference type="Gene3D" id="2.90.10.10">
    <property type="entry name" value="Bulb-type lectin domain"/>
    <property type="match status" value="1"/>
</dbReference>
<dbReference type="FunFam" id="3.30.200.20:FF:000195">
    <property type="entry name" value="G-type lectin S-receptor-like serine/threonine-protein kinase"/>
    <property type="match status" value="1"/>
</dbReference>
<dbReference type="PANTHER" id="PTHR27002:SF1044">
    <property type="entry name" value="PROTEIN KINASE SUPERFAMILY PROTEIN"/>
    <property type="match status" value="1"/>
</dbReference>
<keyword evidence="3" id="KW-0472">Membrane</keyword>
<dbReference type="PROSITE" id="PS00108">
    <property type="entry name" value="PROTEIN_KINASE_ST"/>
    <property type="match status" value="1"/>
</dbReference>
<evidence type="ECO:0000256" key="10">
    <source>
        <dbReference type="ARBA" id="ARBA00023157"/>
    </source>
</evidence>
<keyword evidence="9" id="KW-0067">ATP-binding</keyword>
<dbReference type="InterPro" id="IPR036426">
    <property type="entry name" value="Bulb-type_lectin_dom_sf"/>
</dbReference>
<evidence type="ECO:0000256" key="9">
    <source>
        <dbReference type="ARBA" id="ARBA00022840"/>
    </source>
</evidence>
<organism evidence="17">
    <name type="scientific">Saccharum officinarum</name>
    <name type="common">Sugarcane</name>
    <dbReference type="NCBI Taxonomy" id="4547"/>
    <lineage>
        <taxon>Eukaryota</taxon>
        <taxon>Viridiplantae</taxon>
        <taxon>Streptophyta</taxon>
        <taxon>Embryophyta</taxon>
        <taxon>Tracheophyta</taxon>
        <taxon>Spermatophyta</taxon>
        <taxon>Magnoliopsida</taxon>
        <taxon>Liliopsida</taxon>
        <taxon>Poales</taxon>
        <taxon>Poaceae</taxon>
        <taxon>PACMAD clade</taxon>
        <taxon>Panicoideae</taxon>
        <taxon>Andropogonodae</taxon>
        <taxon>Andropogoneae</taxon>
        <taxon>Saccharinae</taxon>
        <taxon>Saccharum</taxon>
        <taxon>Saccharum officinarum species complex</taxon>
    </lineage>
</organism>
<comment type="subcellular location">
    <subcellularLocation>
        <location evidence="1">Cell membrane</location>
        <topology evidence="1">Single-pass type I membrane protein</topology>
    </subcellularLocation>
</comment>